<sequence length="190" mass="19876">MQFRYSLQVLTAALAVLGVSAASIDTASAQASDAPASAAPAGRTTLSPADQEFMLEASKSDATEIAASKVALKNSNDPQVRKFAQQMITDHTKLSHGMAALVAKKGFKPTPSADSALVGKLQTLKGAEFDQAYVEQIGVEAHQRAVDLFQQQSESGTDSQLKAAAAQALPTIKHHLEMAQQLAGKLKGSS</sequence>
<dbReference type="Pfam" id="PF13628">
    <property type="entry name" value="DUF4142"/>
    <property type="match status" value="1"/>
</dbReference>
<dbReference type="InterPro" id="IPR012347">
    <property type="entry name" value="Ferritin-like"/>
</dbReference>
<dbReference type="PANTHER" id="PTHR38593:SF1">
    <property type="entry name" value="BLR2558 PROTEIN"/>
    <property type="match status" value="1"/>
</dbReference>
<accession>A0A149PBA4</accession>
<dbReference type="RefSeq" id="WP_062137079.1">
    <property type="nucleotide sequence ID" value="NZ_LRBG01000039.1"/>
</dbReference>
<proteinExistence type="predicted"/>
<protein>
    <submittedName>
        <fullName evidence="3">DUF305 domain-containing protein</fullName>
    </submittedName>
</protein>
<name>A0A149PBA4_9BURK</name>
<dbReference type="AlphaFoldDB" id="A0A149PBA4"/>
<gene>
    <name evidence="3" type="ORF">CI15_32580</name>
</gene>
<keyword evidence="1" id="KW-0732">Signal</keyword>
<comment type="caution">
    <text evidence="3">The sequence shown here is derived from an EMBL/GenBank/DDBJ whole genome shotgun (WGS) entry which is preliminary data.</text>
</comment>
<feature type="chain" id="PRO_5007550954" evidence="1">
    <location>
        <begin position="22"/>
        <end position="190"/>
    </location>
</feature>
<dbReference type="EMBL" id="LRBG01000039">
    <property type="protein sequence ID" value="KXU82293.1"/>
    <property type="molecule type" value="Genomic_DNA"/>
</dbReference>
<dbReference type="InterPro" id="IPR025419">
    <property type="entry name" value="DUF4142"/>
</dbReference>
<evidence type="ECO:0000313" key="3">
    <source>
        <dbReference type="EMBL" id="KXU82293.1"/>
    </source>
</evidence>
<evidence type="ECO:0000313" key="4">
    <source>
        <dbReference type="Proteomes" id="UP000075613"/>
    </source>
</evidence>
<reference evidence="3 4" key="1">
    <citation type="journal article" date="2015" name="Int. J. Syst. Evol. Microbiol.">
        <title>Burkholderia monticola sp. nov., isolated from mountain soil.</title>
        <authorList>
            <person name="Baek I."/>
            <person name="Seo B."/>
            <person name="Lee I."/>
            <person name="Yi H."/>
            <person name="Chun J."/>
        </authorList>
    </citation>
    <scope>NUCLEOTIDE SEQUENCE [LARGE SCALE GENOMIC DNA]</scope>
    <source>
        <strain evidence="3 4">JC2948</strain>
    </source>
</reference>
<dbReference type="STRING" id="1399968.CI15_32580"/>
<feature type="signal peptide" evidence="1">
    <location>
        <begin position="1"/>
        <end position="21"/>
    </location>
</feature>
<dbReference type="Proteomes" id="UP000075613">
    <property type="component" value="Unassembled WGS sequence"/>
</dbReference>
<evidence type="ECO:0000256" key="1">
    <source>
        <dbReference type="SAM" id="SignalP"/>
    </source>
</evidence>
<organism evidence="3 4">
    <name type="scientific">Paraburkholderia monticola</name>
    <dbReference type="NCBI Taxonomy" id="1399968"/>
    <lineage>
        <taxon>Bacteria</taxon>
        <taxon>Pseudomonadati</taxon>
        <taxon>Pseudomonadota</taxon>
        <taxon>Betaproteobacteria</taxon>
        <taxon>Burkholderiales</taxon>
        <taxon>Burkholderiaceae</taxon>
        <taxon>Paraburkholderia</taxon>
    </lineage>
</organism>
<dbReference type="Gene3D" id="1.20.1260.10">
    <property type="match status" value="1"/>
</dbReference>
<dbReference type="OrthoDB" id="118677at2"/>
<keyword evidence="4" id="KW-1185">Reference proteome</keyword>
<dbReference type="PANTHER" id="PTHR38593">
    <property type="entry name" value="BLR2558 PROTEIN"/>
    <property type="match status" value="1"/>
</dbReference>
<feature type="domain" description="DUF4142" evidence="2">
    <location>
        <begin position="49"/>
        <end position="182"/>
    </location>
</feature>
<evidence type="ECO:0000259" key="2">
    <source>
        <dbReference type="Pfam" id="PF13628"/>
    </source>
</evidence>